<dbReference type="EMBL" id="SJSO01000013">
    <property type="protein sequence ID" value="TCD25503.1"/>
    <property type="molecule type" value="Genomic_DNA"/>
</dbReference>
<organism evidence="1 2">
    <name type="scientific">Pedobacter psychrodurus</name>
    <dbReference type="NCBI Taxonomy" id="2530456"/>
    <lineage>
        <taxon>Bacteria</taxon>
        <taxon>Pseudomonadati</taxon>
        <taxon>Bacteroidota</taxon>
        <taxon>Sphingobacteriia</taxon>
        <taxon>Sphingobacteriales</taxon>
        <taxon>Sphingobacteriaceae</taxon>
        <taxon>Pedobacter</taxon>
    </lineage>
</organism>
<gene>
    <name evidence="1" type="ORF">EZ456_15860</name>
</gene>
<reference evidence="1 2" key="1">
    <citation type="submission" date="2019-02" db="EMBL/GenBank/DDBJ databases">
        <title>Pedobacter sp. RP-3-21 sp. nov., isolated from Arctic soil.</title>
        <authorList>
            <person name="Dahal R.H."/>
        </authorList>
    </citation>
    <scope>NUCLEOTIDE SEQUENCE [LARGE SCALE GENOMIC DNA]</scope>
    <source>
        <strain evidence="1 2">RP-3-21</strain>
    </source>
</reference>
<sequence>MPINEKYIEDFVENDFMHIICKSISGSVLFKDEENKLYFLQKYAQYSTGYLSTYSYILLDNHSHFLVKCTNSNELKSYLRSLSEDLLKTHQKKYLRNEICYNQAVEFQMKDFFIAYAMAFNKKNNRSGSLFVNPFRRVRISDEVHLYQLIIYIHANTLKHNIYTEFQNYKWSSFQTILSEKKTILKREEVLDFFNGRNNFVKQHQIQSQYFYVCNHQME</sequence>
<dbReference type="GO" id="GO:0006313">
    <property type="term" value="P:DNA transposition"/>
    <property type="evidence" value="ECO:0007669"/>
    <property type="project" value="InterPro"/>
</dbReference>
<evidence type="ECO:0000313" key="2">
    <source>
        <dbReference type="Proteomes" id="UP000293925"/>
    </source>
</evidence>
<proteinExistence type="predicted"/>
<dbReference type="PANTHER" id="PTHR34322:SF2">
    <property type="entry name" value="TRANSPOSASE IS200-LIKE DOMAIN-CONTAINING PROTEIN"/>
    <property type="match status" value="1"/>
</dbReference>
<dbReference type="SUPFAM" id="SSF143422">
    <property type="entry name" value="Transposase IS200-like"/>
    <property type="match status" value="1"/>
</dbReference>
<name>A0A4R0PU32_9SPHI</name>
<dbReference type="Proteomes" id="UP000293925">
    <property type="component" value="Unassembled WGS sequence"/>
</dbReference>
<evidence type="ECO:0008006" key="3">
    <source>
        <dbReference type="Google" id="ProtNLM"/>
    </source>
</evidence>
<comment type="caution">
    <text evidence="1">The sequence shown here is derived from an EMBL/GenBank/DDBJ whole genome shotgun (WGS) entry which is preliminary data.</text>
</comment>
<dbReference type="AlphaFoldDB" id="A0A4R0PU32"/>
<dbReference type="Gene3D" id="3.30.70.1290">
    <property type="entry name" value="Transposase IS200-like"/>
    <property type="match status" value="1"/>
</dbReference>
<evidence type="ECO:0000313" key="1">
    <source>
        <dbReference type="EMBL" id="TCD25503.1"/>
    </source>
</evidence>
<protein>
    <recommendedName>
        <fullName evidence="3">Transposase IS200-like domain-containing protein</fullName>
    </recommendedName>
</protein>
<accession>A0A4R0PU32</accession>
<keyword evidence="2" id="KW-1185">Reference proteome</keyword>
<dbReference type="GO" id="GO:0003677">
    <property type="term" value="F:DNA binding"/>
    <property type="evidence" value="ECO:0007669"/>
    <property type="project" value="InterPro"/>
</dbReference>
<dbReference type="InterPro" id="IPR036515">
    <property type="entry name" value="Transposase_17_sf"/>
</dbReference>
<dbReference type="GO" id="GO:0004803">
    <property type="term" value="F:transposase activity"/>
    <property type="evidence" value="ECO:0007669"/>
    <property type="project" value="InterPro"/>
</dbReference>
<dbReference type="PANTHER" id="PTHR34322">
    <property type="entry name" value="TRANSPOSASE, Y1_TNP DOMAIN-CONTAINING"/>
    <property type="match status" value="1"/>
</dbReference>
<dbReference type="OrthoDB" id="9788881at2"/>